<dbReference type="Proteomes" id="UP001219518">
    <property type="component" value="Unassembled WGS sequence"/>
</dbReference>
<name>A0AAE1HI00_9NEOP</name>
<comment type="caution">
    <text evidence="1">The sequence shown here is derived from an EMBL/GenBank/DDBJ whole genome shotgun (WGS) entry which is preliminary data.</text>
</comment>
<evidence type="ECO:0000313" key="1">
    <source>
        <dbReference type="EMBL" id="KAK3920925.1"/>
    </source>
</evidence>
<reference evidence="1" key="2">
    <citation type="journal article" date="2023" name="BMC Genomics">
        <title>Pest status, molecular evolution, and epigenetic factors derived from the genome assembly of Frankliniella fusca, a thysanopteran phytovirus vector.</title>
        <authorList>
            <person name="Catto M.A."/>
            <person name="Labadie P.E."/>
            <person name="Jacobson A.L."/>
            <person name="Kennedy G.G."/>
            <person name="Srinivasan R."/>
            <person name="Hunt B.G."/>
        </authorList>
    </citation>
    <scope>NUCLEOTIDE SEQUENCE</scope>
    <source>
        <strain evidence="1">PL_HMW_Pooled</strain>
    </source>
</reference>
<gene>
    <name evidence="1" type="ORF">KUF71_010162</name>
</gene>
<keyword evidence="2" id="KW-1185">Reference proteome</keyword>
<dbReference type="EMBL" id="JAHWGI010001024">
    <property type="protein sequence ID" value="KAK3920925.1"/>
    <property type="molecule type" value="Genomic_DNA"/>
</dbReference>
<proteinExistence type="predicted"/>
<evidence type="ECO:0000313" key="2">
    <source>
        <dbReference type="Proteomes" id="UP001219518"/>
    </source>
</evidence>
<sequence>MASSNRISENDESEETLTNQISEEFSRIQKLHDDAVLKFKRSVPFILEYALKAKPKIYEEVSNKFSNANVRALVLLTKLLTVTLSKNTTSPEEREHIKNFKTSIESIPSSALFQVVPEGTDVENHVSEETHPVLSEQLAPIFPYLLWSTRDFRSGMIYLKIDKLCFLIERVENEDSILRAFDIFIKAHHVFMLKYHPYLRTTLFDYFESLYGIKTPLNSVARFVTALRNMN</sequence>
<reference evidence="1" key="1">
    <citation type="submission" date="2021-07" db="EMBL/GenBank/DDBJ databases">
        <authorList>
            <person name="Catto M.A."/>
            <person name="Jacobson A."/>
            <person name="Kennedy G."/>
            <person name="Labadie P."/>
            <person name="Hunt B.G."/>
            <person name="Srinivasan R."/>
        </authorList>
    </citation>
    <scope>NUCLEOTIDE SEQUENCE</scope>
    <source>
        <strain evidence="1">PL_HMW_Pooled</strain>
        <tissue evidence="1">Head</tissue>
    </source>
</reference>
<protein>
    <submittedName>
        <fullName evidence="1">Ribonucleoside-diphosphate reductase nrdEB subunit alpha</fullName>
    </submittedName>
</protein>
<accession>A0AAE1HI00</accession>
<organism evidence="1 2">
    <name type="scientific">Frankliniella fusca</name>
    <dbReference type="NCBI Taxonomy" id="407009"/>
    <lineage>
        <taxon>Eukaryota</taxon>
        <taxon>Metazoa</taxon>
        <taxon>Ecdysozoa</taxon>
        <taxon>Arthropoda</taxon>
        <taxon>Hexapoda</taxon>
        <taxon>Insecta</taxon>
        <taxon>Pterygota</taxon>
        <taxon>Neoptera</taxon>
        <taxon>Paraneoptera</taxon>
        <taxon>Thysanoptera</taxon>
        <taxon>Terebrantia</taxon>
        <taxon>Thripoidea</taxon>
        <taxon>Thripidae</taxon>
        <taxon>Frankliniella</taxon>
    </lineage>
</organism>
<dbReference type="AlphaFoldDB" id="A0AAE1HI00"/>